<evidence type="ECO:0000313" key="1">
    <source>
        <dbReference type="EMBL" id="OPJ71814.1"/>
    </source>
</evidence>
<comment type="caution">
    <text evidence="1">The sequence shown here is derived from an EMBL/GenBank/DDBJ whole genome shotgun (WGS) entry which is preliminary data.</text>
</comment>
<accession>A0A1V4JIA8</accession>
<dbReference type="Proteomes" id="UP000190648">
    <property type="component" value="Unassembled WGS sequence"/>
</dbReference>
<evidence type="ECO:0000313" key="2">
    <source>
        <dbReference type="Proteomes" id="UP000190648"/>
    </source>
</evidence>
<dbReference type="EMBL" id="LSYS01007350">
    <property type="protein sequence ID" value="OPJ71814.1"/>
    <property type="molecule type" value="Genomic_DNA"/>
</dbReference>
<name>A0A1V4JIA8_PATFA</name>
<reference evidence="1 2" key="1">
    <citation type="submission" date="2016-02" db="EMBL/GenBank/DDBJ databases">
        <title>Band-tailed pigeon sequencing and assembly.</title>
        <authorList>
            <person name="Soares A.E."/>
            <person name="Novak B.J."/>
            <person name="Rice E.S."/>
            <person name="O'Connell B."/>
            <person name="Chang D."/>
            <person name="Weber S."/>
            <person name="Shapiro B."/>
        </authorList>
    </citation>
    <scope>NUCLEOTIDE SEQUENCE [LARGE SCALE GENOMIC DNA]</scope>
    <source>
        <strain evidence="1">BTP2013</strain>
        <tissue evidence="1">Blood</tissue>
    </source>
</reference>
<keyword evidence="2" id="KW-1185">Reference proteome</keyword>
<protein>
    <submittedName>
        <fullName evidence="1">Uncharacterized protein</fullName>
    </submittedName>
</protein>
<organism evidence="1 2">
    <name type="scientific">Patagioenas fasciata monilis</name>
    <dbReference type="NCBI Taxonomy" id="372326"/>
    <lineage>
        <taxon>Eukaryota</taxon>
        <taxon>Metazoa</taxon>
        <taxon>Chordata</taxon>
        <taxon>Craniata</taxon>
        <taxon>Vertebrata</taxon>
        <taxon>Euteleostomi</taxon>
        <taxon>Archelosauria</taxon>
        <taxon>Archosauria</taxon>
        <taxon>Dinosauria</taxon>
        <taxon>Saurischia</taxon>
        <taxon>Theropoda</taxon>
        <taxon>Coelurosauria</taxon>
        <taxon>Aves</taxon>
        <taxon>Neognathae</taxon>
        <taxon>Neoaves</taxon>
        <taxon>Columbimorphae</taxon>
        <taxon>Columbiformes</taxon>
        <taxon>Columbidae</taxon>
        <taxon>Patagioenas</taxon>
    </lineage>
</organism>
<proteinExistence type="predicted"/>
<gene>
    <name evidence="1" type="ORF">AV530_020083</name>
</gene>
<sequence>MLGFEICTAALGKGNSWPEDPGEQSDLLGRPDAGLREGAVGIPMANLAGQNVPDPRLSIQQNGYLSSRCITRQRATSMQGTIQHKGRCIQNQRMGMEESVEPIAPPAKPNIEEWCVGNSFPERNSATAGRTGKNIKCCTKEHKHERHLKKHSRPASGGGQPFVKNVVARGDFCRGSNLVYDVSPVERTTVRTATEG</sequence>
<dbReference type="AlphaFoldDB" id="A0A1V4JIA8"/>